<dbReference type="STRING" id="80966.ENSAPOP00000011364"/>
<organism evidence="6 7">
    <name type="scientific">Acanthochromis polyacanthus</name>
    <name type="common">spiny chromis</name>
    <dbReference type="NCBI Taxonomy" id="80966"/>
    <lineage>
        <taxon>Eukaryota</taxon>
        <taxon>Metazoa</taxon>
        <taxon>Chordata</taxon>
        <taxon>Craniata</taxon>
        <taxon>Vertebrata</taxon>
        <taxon>Euteleostomi</taxon>
        <taxon>Actinopterygii</taxon>
        <taxon>Neopterygii</taxon>
        <taxon>Teleostei</taxon>
        <taxon>Neoteleostei</taxon>
        <taxon>Acanthomorphata</taxon>
        <taxon>Ovalentaria</taxon>
        <taxon>Pomacentridae</taxon>
        <taxon>Acanthochromis</taxon>
    </lineage>
</organism>
<dbReference type="Proteomes" id="UP000257200">
    <property type="component" value="Unplaced"/>
</dbReference>
<comment type="subcellular location">
    <subcellularLocation>
        <location evidence="1">Secreted</location>
    </subcellularLocation>
</comment>
<evidence type="ECO:0000313" key="7">
    <source>
        <dbReference type="Proteomes" id="UP000257200"/>
    </source>
</evidence>
<evidence type="ECO:0000256" key="1">
    <source>
        <dbReference type="ARBA" id="ARBA00004613"/>
    </source>
</evidence>
<sequence length="207" mass="23915">MIQFQDSSAETRSNQGDNALRCWTDWFDRDNPSGTGDWESLSLLRRENPGKICRNPSGIEVQTLSGLSLLAAGDVSYRNDPIRGFVCRNRDQPGRKMCNDFRVRFVCYPPYCGGGVCWTKWYDRDNPSGSGDWEQLYRQRQMMKSKDEICEFPLYIEAVTNDKEQTPALKTGQKFFAPTEGFICRNKDQRNGKCRDYKVRYGCPCKH</sequence>
<feature type="domain" description="WxxW" evidence="5">
    <location>
        <begin position="118"/>
        <end position="203"/>
    </location>
</feature>
<keyword evidence="3" id="KW-0732">Signal</keyword>
<accession>A0A3Q1F505</accession>
<dbReference type="Pfam" id="PF13330">
    <property type="entry name" value="Mucin2_WxxW"/>
    <property type="match status" value="2"/>
</dbReference>
<evidence type="ECO:0000259" key="5">
    <source>
        <dbReference type="Pfam" id="PF13330"/>
    </source>
</evidence>
<evidence type="ECO:0000313" key="6">
    <source>
        <dbReference type="Ensembl" id="ENSAPOP00000011364.1"/>
    </source>
</evidence>
<protein>
    <submittedName>
        <fullName evidence="6">Cartilage intermediate layer protein 2-like</fullName>
    </submittedName>
</protein>
<evidence type="ECO:0000256" key="3">
    <source>
        <dbReference type="ARBA" id="ARBA00022729"/>
    </source>
</evidence>
<dbReference type="GeneTree" id="ENSGT00390000008152"/>
<keyword evidence="4" id="KW-0325">Glycoprotein</keyword>
<keyword evidence="2" id="KW-0964">Secreted</keyword>
<evidence type="ECO:0000256" key="2">
    <source>
        <dbReference type="ARBA" id="ARBA00022525"/>
    </source>
</evidence>
<dbReference type="GO" id="GO:0005576">
    <property type="term" value="C:extracellular region"/>
    <property type="evidence" value="ECO:0007669"/>
    <property type="project" value="UniProtKB-SubCell"/>
</dbReference>
<dbReference type="InterPro" id="IPR025155">
    <property type="entry name" value="WxxW_domain"/>
</dbReference>
<dbReference type="Ensembl" id="ENSAPOT00000031583.1">
    <property type="protein sequence ID" value="ENSAPOP00000011364.1"/>
    <property type="gene ID" value="ENSAPOG00000013930.1"/>
</dbReference>
<dbReference type="AlphaFoldDB" id="A0A3Q1F505"/>
<evidence type="ECO:0000256" key="4">
    <source>
        <dbReference type="ARBA" id="ARBA00023180"/>
    </source>
</evidence>
<dbReference type="PANTHER" id="PTHR15031:SF4">
    <property type="entry name" value="CARTILAGE INTERMEDIATE LAYER PROTEIN 1"/>
    <property type="match status" value="1"/>
</dbReference>
<proteinExistence type="predicted"/>
<reference evidence="6" key="1">
    <citation type="submission" date="2025-08" db="UniProtKB">
        <authorList>
            <consortium name="Ensembl"/>
        </authorList>
    </citation>
    <scope>IDENTIFICATION</scope>
</reference>
<keyword evidence="7" id="KW-1185">Reference proteome</keyword>
<dbReference type="InParanoid" id="A0A3Q1F505"/>
<reference evidence="6" key="2">
    <citation type="submission" date="2025-09" db="UniProtKB">
        <authorList>
            <consortium name="Ensembl"/>
        </authorList>
    </citation>
    <scope>IDENTIFICATION</scope>
</reference>
<dbReference type="PANTHER" id="PTHR15031">
    <property type="entry name" value="CARTILAGE INTERMEDIATE LAYER PROTEIN CLIP"/>
    <property type="match status" value="1"/>
</dbReference>
<dbReference type="InterPro" id="IPR039675">
    <property type="entry name" value="CILP1/CILP2"/>
</dbReference>
<name>A0A3Q1F505_9TELE</name>
<feature type="domain" description="WxxW" evidence="5">
    <location>
        <begin position="23"/>
        <end position="107"/>
    </location>
</feature>